<gene>
    <name evidence="2" type="ORF">CFOL_v3_03308</name>
</gene>
<organism evidence="2 3">
    <name type="scientific">Cephalotus follicularis</name>
    <name type="common">Albany pitcher plant</name>
    <dbReference type="NCBI Taxonomy" id="3775"/>
    <lineage>
        <taxon>Eukaryota</taxon>
        <taxon>Viridiplantae</taxon>
        <taxon>Streptophyta</taxon>
        <taxon>Embryophyta</taxon>
        <taxon>Tracheophyta</taxon>
        <taxon>Spermatophyta</taxon>
        <taxon>Magnoliopsida</taxon>
        <taxon>eudicotyledons</taxon>
        <taxon>Gunneridae</taxon>
        <taxon>Pentapetalae</taxon>
        <taxon>rosids</taxon>
        <taxon>fabids</taxon>
        <taxon>Oxalidales</taxon>
        <taxon>Cephalotaceae</taxon>
        <taxon>Cephalotus</taxon>
    </lineage>
</organism>
<accession>A0A1Q3AVL9</accession>
<dbReference type="STRING" id="3775.A0A1Q3AVL9"/>
<evidence type="ECO:0000313" key="2">
    <source>
        <dbReference type="EMBL" id="GAV59777.1"/>
    </source>
</evidence>
<reference evidence="3" key="1">
    <citation type="submission" date="2016-04" db="EMBL/GenBank/DDBJ databases">
        <title>Cephalotus genome sequencing.</title>
        <authorList>
            <person name="Fukushima K."/>
            <person name="Hasebe M."/>
            <person name="Fang X."/>
        </authorList>
    </citation>
    <scope>NUCLEOTIDE SEQUENCE [LARGE SCALE GENOMIC DNA]</scope>
    <source>
        <strain evidence="3">cv. St1</strain>
    </source>
</reference>
<feature type="non-terminal residue" evidence="2">
    <location>
        <position position="1"/>
    </location>
</feature>
<proteinExistence type="predicted"/>
<dbReference type="PANTHER" id="PTHR34210:SF4">
    <property type="match status" value="1"/>
</dbReference>
<protein>
    <submittedName>
        <fullName evidence="2">Uncharacterized protein</fullName>
    </submittedName>
</protein>
<keyword evidence="3" id="KW-1185">Reference proteome</keyword>
<feature type="compositionally biased region" description="Polar residues" evidence="1">
    <location>
        <begin position="1"/>
        <end position="30"/>
    </location>
</feature>
<dbReference type="Proteomes" id="UP000187406">
    <property type="component" value="Unassembled WGS sequence"/>
</dbReference>
<feature type="region of interest" description="Disordered" evidence="1">
    <location>
        <begin position="1"/>
        <end position="33"/>
    </location>
</feature>
<dbReference type="OrthoDB" id="1899623at2759"/>
<dbReference type="EMBL" id="BDDD01000124">
    <property type="protein sequence ID" value="GAV59777.1"/>
    <property type="molecule type" value="Genomic_DNA"/>
</dbReference>
<dbReference type="InParanoid" id="A0A1Q3AVL9"/>
<sequence>YSGQWGNKTRSFYQGQTLDSKPSLENQANEEPSIESYGQDMEIGYKDNPSPVAFESLEQRFLHEIVNLVKEQSEAEDSENARHSEFIIEINNKFQDKLLALRAQQASEMEEFLNKESQARLQQHQIARASPQHCIGLTNARGYRSTPVAADVG</sequence>
<feature type="non-terminal residue" evidence="2">
    <location>
        <position position="153"/>
    </location>
</feature>
<dbReference type="PANTHER" id="PTHR34210">
    <property type="entry name" value="OS01G0252900 PROTEIN"/>
    <property type="match status" value="1"/>
</dbReference>
<name>A0A1Q3AVL9_CEPFO</name>
<evidence type="ECO:0000256" key="1">
    <source>
        <dbReference type="SAM" id="MobiDB-lite"/>
    </source>
</evidence>
<comment type="caution">
    <text evidence="2">The sequence shown here is derived from an EMBL/GenBank/DDBJ whole genome shotgun (WGS) entry which is preliminary data.</text>
</comment>
<evidence type="ECO:0000313" key="3">
    <source>
        <dbReference type="Proteomes" id="UP000187406"/>
    </source>
</evidence>
<dbReference type="AlphaFoldDB" id="A0A1Q3AVL9"/>